<name>A0AA41QZP6_9BACT</name>
<dbReference type="PIRSF" id="PIRSF038896">
    <property type="entry name" value="NAPE-PLD"/>
    <property type="match status" value="1"/>
</dbReference>
<reference evidence="2" key="1">
    <citation type="submission" date="2022-04" db="EMBL/GenBank/DDBJ databases">
        <title>Desulfatitalea alkaliphila sp. nov., a novel anaerobic sulfate-reducing bacterium isolated from terrestrial mud volcano, Taman Peninsula, Russia.</title>
        <authorList>
            <person name="Khomyakova M.A."/>
            <person name="Merkel A.Y."/>
            <person name="Slobodkin A.I."/>
        </authorList>
    </citation>
    <scope>NUCLEOTIDE SEQUENCE</scope>
    <source>
        <strain evidence="2">M08but</strain>
    </source>
</reference>
<accession>A0AA41QZP6</accession>
<dbReference type="PANTHER" id="PTHR15032">
    <property type="entry name" value="N-ACYL-PHOSPHATIDYLETHANOLAMINE-HYDROLYZING PHOSPHOLIPASE D"/>
    <property type="match status" value="1"/>
</dbReference>
<proteinExistence type="predicted"/>
<organism evidence="2 3">
    <name type="scientific">Desulfatitalea alkaliphila</name>
    <dbReference type="NCBI Taxonomy" id="2929485"/>
    <lineage>
        <taxon>Bacteria</taxon>
        <taxon>Pseudomonadati</taxon>
        <taxon>Thermodesulfobacteriota</taxon>
        <taxon>Desulfobacteria</taxon>
        <taxon>Desulfobacterales</taxon>
        <taxon>Desulfosarcinaceae</taxon>
        <taxon>Desulfatitalea</taxon>
    </lineage>
</organism>
<sequence>METPLHYQPLNGMTLRRIAAERIHHGHNGRFLNPLGERRRRANLGRVLYWKLFHENPFEPHLAEQPVVPVRIDWRAVKKHDGVSVTFLKHASVLIKDGERHMIVDPVFDDSLFWFIKDFTPLDFDLAEMPRVDDILITHGHYDHLSRPALARFDRDTHVISPLGYDGFFNSLGMQRRHPLDWFDSYADDRRRITFLPCNHWTMRNPITGPNRSLWGAYVVETAGGKTIYISGDTAFFDGFDQIGRQFDIDLAIFNLGAYEPRWFMAPSHMNPEETVTAFKQLGARQLMAIHWGTYRLGDEPVHFPPLQLRSVMAREGLLDRLVEVRHGQTVHLT</sequence>
<evidence type="ECO:0000259" key="1">
    <source>
        <dbReference type="Pfam" id="PF12706"/>
    </source>
</evidence>
<dbReference type="Pfam" id="PF12706">
    <property type="entry name" value="Lactamase_B_2"/>
    <property type="match status" value="1"/>
</dbReference>
<dbReference type="SUPFAM" id="SSF56281">
    <property type="entry name" value="Metallo-hydrolase/oxidoreductase"/>
    <property type="match status" value="1"/>
</dbReference>
<protein>
    <submittedName>
        <fullName evidence="2">MBL fold metallo-hydrolase</fullName>
    </submittedName>
</protein>
<keyword evidence="3" id="KW-1185">Reference proteome</keyword>
<dbReference type="GO" id="GO:0070290">
    <property type="term" value="F:N-acylphosphatidylethanolamine-specific phospholipase D activity"/>
    <property type="evidence" value="ECO:0007669"/>
    <property type="project" value="InterPro"/>
</dbReference>
<evidence type="ECO:0000313" key="3">
    <source>
        <dbReference type="Proteomes" id="UP001165427"/>
    </source>
</evidence>
<dbReference type="InterPro" id="IPR036866">
    <property type="entry name" value="RibonucZ/Hydroxyglut_hydro"/>
</dbReference>
<feature type="domain" description="Metallo-beta-lactamase" evidence="1">
    <location>
        <begin position="102"/>
        <end position="292"/>
    </location>
</feature>
<dbReference type="RefSeq" id="WP_246902605.1">
    <property type="nucleotide sequence ID" value="NZ_JALJRB010000002.1"/>
</dbReference>
<dbReference type="InterPro" id="IPR001279">
    <property type="entry name" value="Metallo-B-lactamas"/>
</dbReference>
<comment type="caution">
    <text evidence="2">The sequence shown here is derived from an EMBL/GenBank/DDBJ whole genome shotgun (WGS) entry which is preliminary data.</text>
</comment>
<dbReference type="AlphaFoldDB" id="A0AA41QZP6"/>
<dbReference type="PANTHER" id="PTHR15032:SF4">
    <property type="entry name" value="N-ACYL-PHOSPHATIDYLETHANOLAMINE-HYDROLYZING PHOSPHOLIPASE D"/>
    <property type="match status" value="1"/>
</dbReference>
<gene>
    <name evidence="2" type="ORF">MRX98_02105</name>
</gene>
<dbReference type="EMBL" id="JALJRB010000002">
    <property type="protein sequence ID" value="MCJ8499353.1"/>
    <property type="molecule type" value="Genomic_DNA"/>
</dbReference>
<evidence type="ECO:0000313" key="2">
    <source>
        <dbReference type="EMBL" id="MCJ8499353.1"/>
    </source>
</evidence>
<dbReference type="Proteomes" id="UP001165427">
    <property type="component" value="Unassembled WGS sequence"/>
</dbReference>
<dbReference type="InterPro" id="IPR024884">
    <property type="entry name" value="NAPE-PLD"/>
</dbReference>
<dbReference type="GO" id="GO:0005737">
    <property type="term" value="C:cytoplasm"/>
    <property type="evidence" value="ECO:0007669"/>
    <property type="project" value="TreeGrafter"/>
</dbReference>
<dbReference type="GO" id="GO:0008270">
    <property type="term" value="F:zinc ion binding"/>
    <property type="evidence" value="ECO:0007669"/>
    <property type="project" value="InterPro"/>
</dbReference>
<dbReference type="Gene3D" id="3.60.15.10">
    <property type="entry name" value="Ribonuclease Z/Hydroxyacylglutathione hydrolase-like"/>
    <property type="match status" value="1"/>
</dbReference>